<dbReference type="Pfam" id="PF17957">
    <property type="entry name" value="Big_7"/>
    <property type="match status" value="1"/>
</dbReference>
<dbReference type="InterPro" id="IPR025141">
    <property type="entry name" value="DUF4082"/>
</dbReference>
<dbReference type="InterPro" id="IPR046540">
    <property type="entry name" value="DMFA2_C"/>
</dbReference>
<feature type="domain" description="N,N-dimethylformamidase beta subunit-like C-terminal" evidence="5">
    <location>
        <begin position="102"/>
        <end position="497"/>
    </location>
</feature>
<dbReference type="Pfam" id="PF13205">
    <property type="entry name" value="Big_5"/>
    <property type="match status" value="3"/>
</dbReference>
<dbReference type="Proteomes" id="UP001499882">
    <property type="component" value="Unassembled WGS sequence"/>
</dbReference>
<feature type="chain" id="PRO_5046022221" description="DUF4082 domain-containing protein" evidence="2">
    <location>
        <begin position="29"/>
        <end position="1590"/>
    </location>
</feature>
<gene>
    <name evidence="6" type="ORF">GCM10023350_54070</name>
</gene>
<feature type="domain" description="DUF4082" evidence="4">
    <location>
        <begin position="917"/>
        <end position="1055"/>
    </location>
</feature>
<name>A0ABP8ZNJ4_9ACTN</name>
<evidence type="ECO:0000259" key="3">
    <source>
        <dbReference type="Pfam" id="PF13205"/>
    </source>
</evidence>
<dbReference type="EMBL" id="BAABKN010000043">
    <property type="protein sequence ID" value="GAA4760911.1"/>
    <property type="molecule type" value="Genomic_DNA"/>
</dbReference>
<dbReference type="Gene3D" id="2.60.40.1220">
    <property type="match status" value="3"/>
</dbReference>
<dbReference type="InterPro" id="IPR032812">
    <property type="entry name" value="SbsA_Ig"/>
</dbReference>
<keyword evidence="1 2" id="KW-0732">Signal</keyword>
<evidence type="ECO:0000259" key="4">
    <source>
        <dbReference type="Pfam" id="PF13313"/>
    </source>
</evidence>
<dbReference type="Pfam" id="PF13313">
    <property type="entry name" value="DUF4082"/>
    <property type="match status" value="4"/>
</dbReference>
<organism evidence="6 7">
    <name type="scientific">Nocardioides endophyticus</name>
    <dbReference type="NCBI Taxonomy" id="1353775"/>
    <lineage>
        <taxon>Bacteria</taxon>
        <taxon>Bacillati</taxon>
        <taxon>Actinomycetota</taxon>
        <taxon>Actinomycetes</taxon>
        <taxon>Propionibacteriales</taxon>
        <taxon>Nocardioidaceae</taxon>
        <taxon>Nocardioides</taxon>
    </lineage>
</organism>
<feature type="signal peptide" evidence="2">
    <location>
        <begin position="1"/>
        <end position="28"/>
    </location>
</feature>
<dbReference type="Pfam" id="PF20254">
    <property type="entry name" value="DMFA2_C"/>
    <property type="match status" value="1"/>
</dbReference>
<evidence type="ECO:0000259" key="5">
    <source>
        <dbReference type="Pfam" id="PF20254"/>
    </source>
</evidence>
<dbReference type="InterPro" id="IPR014756">
    <property type="entry name" value="Ig_E-set"/>
</dbReference>
<comment type="caution">
    <text evidence="6">The sequence shown here is derived from an EMBL/GenBank/DDBJ whole genome shotgun (WGS) entry which is preliminary data.</text>
</comment>
<dbReference type="RefSeq" id="WP_345530294.1">
    <property type="nucleotide sequence ID" value="NZ_BAABKN010000043.1"/>
</dbReference>
<evidence type="ECO:0000313" key="7">
    <source>
        <dbReference type="Proteomes" id="UP001499882"/>
    </source>
</evidence>
<evidence type="ECO:0000256" key="2">
    <source>
        <dbReference type="SAM" id="SignalP"/>
    </source>
</evidence>
<dbReference type="InterPro" id="IPR014755">
    <property type="entry name" value="Cu-Rt/internalin_Ig-like"/>
</dbReference>
<protein>
    <recommendedName>
        <fullName evidence="8">DUF4082 domain-containing protein</fullName>
    </recommendedName>
</protein>
<proteinExistence type="predicted"/>
<evidence type="ECO:0008006" key="8">
    <source>
        <dbReference type="Google" id="ProtNLM"/>
    </source>
</evidence>
<accession>A0ABP8ZNJ4</accession>
<sequence>MSTLICRRRSQRTVVSLLSVIAAVLALAAMPGLDLPAYGAIDPCGAQGNKISCENSKPGTPQDEWDIDRAGDASIQGFATQMSVNVGQKIDFKIDTDARSYTVQIFRLGYYGGDGARFIQNVTPSATLPQRQPQCITDVNTELYDCGNWGVSASWNVPSTAVSGVYIARLYRADEQASSHITFVVRDDSSTSAVVFQTSDTTWQAYNDYGGSDFYVGADHGRAYKISYNRPVLTRSGTGGRDFFMSNEYPAVRFMERNGYDISYISGVDTARNGALLRNHKTFLSVGHDEYWSGAARANVEAARDAGVNLAFLSGNEMYWRTRWEASADASQTAYRTLVSYKETWANAKIDPSAEWTGTWRDPRFAPRSQGGGVPENALTGTMYMVNDDDLALTVSAAEGKYRLWRNTSLASMSSGTATLAPHTVGYESNEDVDNGFRPAGLVRLSTTVGPTPQLLQDFGNYLIPGTTTHHLTMYRASSGALVFSAGSIQWTWGLDEVHDSPYDPEPADIRMQQSMVNLMADMSAQPTTLMSGLFATAKSTDTAGPTVTISSPAASATVANGASVTATGTATDTGGGRVAGVEVSTDDGATWHPANGTTSWSYTYVQNGIGSTPLKVRAMDDSANIGATVTRALTVNCPCSVFGATTPGTTAVTDAGAVELGLRFSPQTDGFVTGVRFYKGTGNSGSHVGSLWSAGGQKLATVTFTNETASGWQTASFSNPVAVSAGQTYVASYTAPNGHYAMDQFEFSSQGINATPLSVAGGFGSQPGGVYGNTGTFPNLSYQGSNYFVDVAFTTTDTSPLTVTDRWPLPGSSSVPSTTTVSAKFSKPIAAGSQGLVLKDQAGATVPGTTSYNTTTRVITFTPTAALSGFVGYTATVSGTDSLGNGVNSAKTWSFTTAKPPAAPGVCPCTLFDDVTVPTMLEAAEDDPVTLGVRFSSEQDGTITGIRFYKGTNNIGTHTGTLWTADGGQLATGTFTNESTSGWQTLTFATPVTIAKNVEYIASYRAPLGRWSATPNAFAAGNLSRSPLKVGSDAGMYTYGSGAPLTRSASNYLVDPVFQPPAPTIAVAAQDPAPGAVDVLRSSTIRAWFTSPLQSGYSMTASVGGTPVTGSVALSGDGKRLTFTPAAALPRNALVTVSLTGVKSTAGATLPTTTWTFRTVDADTVDAPQTMFGSELPQNVEATDDGSAVELGAAFTPAKDGTVTAIRFFKWGGNTGTHTGSVWSASGQRLATVTFTGETASGWQTANLATPLAVNGGSQYVVSYLAPNGHYSFSQNFFTSPWVSGDLTSPATNNGRYLYGSGGGFPTYSHAASNYFVDVRFVADAPTVAVSSRTPVSGATDVPRTTKPAMTFTAALQSGWAMTASSGGSPVAGSAALSGDQKTLTFTPTGSLPADADVQVTITGITGANGATLPNQSWSFHTAPAQTTTANASLFDGVTPATAAADDSSAVQLGTRFTPSVDGTITAIRFYKGPGNTGTHLGALWTSDGDQIGPDVVFTNETASGWQTAQLATPVQVVAGRTYMVSYLAPNGHYSVSGAFFNQAWTAGPLTAPAGDNGRYRYGSDIGNLTSSWNSTNYFVDVVFKYATP</sequence>
<reference evidence="7" key="1">
    <citation type="journal article" date="2019" name="Int. J. Syst. Evol. Microbiol.">
        <title>The Global Catalogue of Microorganisms (GCM) 10K type strain sequencing project: providing services to taxonomists for standard genome sequencing and annotation.</title>
        <authorList>
            <consortium name="The Broad Institute Genomics Platform"/>
            <consortium name="The Broad Institute Genome Sequencing Center for Infectious Disease"/>
            <person name="Wu L."/>
            <person name="Ma J."/>
        </authorList>
    </citation>
    <scope>NUCLEOTIDE SEQUENCE [LARGE SCALE GENOMIC DNA]</scope>
    <source>
        <strain evidence="7">JCM 18532</strain>
    </source>
</reference>
<feature type="domain" description="SbsA Ig-like" evidence="3">
    <location>
        <begin position="798"/>
        <end position="898"/>
    </location>
</feature>
<evidence type="ECO:0000313" key="6">
    <source>
        <dbReference type="EMBL" id="GAA4760911.1"/>
    </source>
</evidence>
<feature type="domain" description="DUF4082" evidence="4">
    <location>
        <begin position="1177"/>
        <end position="1318"/>
    </location>
</feature>
<dbReference type="SUPFAM" id="SSF81296">
    <property type="entry name" value="E set domains"/>
    <property type="match status" value="1"/>
</dbReference>
<feature type="domain" description="DUF4082" evidence="4">
    <location>
        <begin position="646"/>
        <end position="790"/>
    </location>
</feature>
<evidence type="ECO:0000256" key="1">
    <source>
        <dbReference type="ARBA" id="ARBA00022729"/>
    </source>
</evidence>
<dbReference type="Gene3D" id="2.60.40.650">
    <property type="match status" value="1"/>
</dbReference>
<keyword evidence="7" id="KW-1185">Reference proteome</keyword>
<feature type="domain" description="SbsA Ig-like" evidence="3">
    <location>
        <begin position="1329"/>
        <end position="1423"/>
    </location>
</feature>
<feature type="domain" description="SbsA Ig-like" evidence="3">
    <location>
        <begin position="1067"/>
        <end position="1160"/>
    </location>
</feature>
<feature type="domain" description="DUF4082" evidence="4">
    <location>
        <begin position="1440"/>
        <end position="1581"/>
    </location>
</feature>